<evidence type="ECO:0000259" key="2">
    <source>
        <dbReference type="PROSITE" id="PS50104"/>
    </source>
</evidence>
<protein>
    <recommendedName>
        <fullName evidence="2">TIR domain-containing protein</fullName>
    </recommendedName>
</protein>
<comment type="caution">
    <text evidence="3">The sequence shown here is derived from an EMBL/GenBank/DDBJ whole genome shotgun (WGS) entry which is preliminary data.</text>
</comment>
<dbReference type="Proteomes" id="UP000248597">
    <property type="component" value="Unassembled WGS sequence"/>
</dbReference>
<proteinExistence type="predicted"/>
<dbReference type="EMBL" id="QFPJ01000009">
    <property type="protein sequence ID" value="PZQ23139.1"/>
    <property type="molecule type" value="Genomic_DNA"/>
</dbReference>
<reference evidence="3 4" key="1">
    <citation type="submission" date="2017-08" db="EMBL/GenBank/DDBJ databases">
        <title>Infants hospitalized years apart are colonized by the same room-sourced microbial strains.</title>
        <authorList>
            <person name="Brooks B."/>
            <person name="Olm M.R."/>
            <person name="Firek B.A."/>
            <person name="Baker R."/>
            <person name="Thomas B.C."/>
            <person name="Morowitz M.J."/>
            <person name="Banfield J.F."/>
        </authorList>
    </citation>
    <scope>NUCLEOTIDE SEQUENCE [LARGE SCALE GENOMIC DNA]</scope>
    <source>
        <strain evidence="3">S2_005_003_R2_47</strain>
    </source>
</reference>
<organism evidence="3 4">
    <name type="scientific">Sphingopyxis macrogoltabida</name>
    <name type="common">Sphingomonas macrogoltabidus</name>
    <dbReference type="NCBI Taxonomy" id="33050"/>
    <lineage>
        <taxon>Bacteria</taxon>
        <taxon>Pseudomonadati</taxon>
        <taxon>Pseudomonadota</taxon>
        <taxon>Alphaproteobacteria</taxon>
        <taxon>Sphingomonadales</taxon>
        <taxon>Sphingomonadaceae</taxon>
        <taxon>Sphingopyxis</taxon>
    </lineage>
</organism>
<evidence type="ECO:0000313" key="4">
    <source>
        <dbReference type="Proteomes" id="UP000248597"/>
    </source>
</evidence>
<keyword evidence="1" id="KW-0812">Transmembrane</keyword>
<feature type="transmembrane region" description="Helical" evidence="1">
    <location>
        <begin position="351"/>
        <end position="372"/>
    </location>
</feature>
<dbReference type="InterPro" id="IPR035897">
    <property type="entry name" value="Toll_tir_struct_dom_sf"/>
</dbReference>
<dbReference type="PROSITE" id="PS50104">
    <property type="entry name" value="TIR"/>
    <property type="match status" value="1"/>
</dbReference>
<feature type="transmembrane region" description="Helical" evidence="1">
    <location>
        <begin position="243"/>
        <end position="262"/>
    </location>
</feature>
<feature type="domain" description="TIR" evidence="2">
    <location>
        <begin position="57"/>
        <end position="199"/>
    </location>
</feature>
<feature type="transmembrane region" description="Helical" evidence="1">
    <location>
        <begin position="274"/>
        <end position="296"/>
    </location>
</feature>
<feature type="transmembrane region" description="Helical" evidence="1">
    <location>
        <begin position="213"/>
        <end position="237"/>
    </location>
</feature>
<dbReference type="Pfam" id="PF13676">
    <property type="entry name" value="TIR_2"/>
    <property type="match status" value="1"/>
</dbReference>
<name>A0A2W5L421_SPHMC</name>
<dbReference type="SUPFAM" id="SSF52200">
    <property type="entry name" value="Toll/Interleukin receptor TIR domain"/>
    <property type="match status" value="1"/>
</dbReference>
<dbReference type="InterPro" id="IPR000157">
    <property type="entry name" value="TIR_dom"/>
</dbReference>
<dbReference type="Gene3D" id="3.40.50.10140">
    <property type="entry name" value="Toll/interleukin-1 receptor homology (TIR) domain"/>
    <property type="match status" value="1"/>
</dbReference>
<accession>A0A2W5L421</accession>
<evidence type="ECO:0000313" key="3">
    <source>
        <dbReference type="EMBL" id="PZQ23139.1"/>
    </source>
</evidence>
<evidence type="ECO:0000256" key="1">
    <source>
        <dbReference type="SAM" id="Phobius"/>
    </source>
</evidence>
<gene>
    <name evidence="3" type="ORF">DI569_05835</name>
</gene>
<dbReference type="GO" id="GO:0007165">
    <property type="term" value="P:signal transduction"/>
    <property type="evidence" value="ECO:0007669"/>
    <property type="project" value="InterPro"/>
</dbReference>
<keyword evidence="1" id="KW-1133">Transmembrane helix</keyword>
<dbReference type="AlphaFoldDB" id="A0A2W5L421"/>
<keyword evidence="1" id="KW-0472">Membrane</keyword>
<sequence length="382" mass="40388">MRLIRNSGALRLAVDRVKLYAIANCSRLNCRMCNSRIALSRPARHDADGAISGGGPMSAEVFISYSSKDRTIANMVCALLEERGHRCWIAPRDILPGTEWGEAIIGGLKGARVFVLVFSQHANTSPQILREVERAVHMGLPIIPFRIEDVVPERSLEYFMSVPHWLDALSPPVEAHIVRLGDVVDQLVSGVTDAASYRAARPRGARRLSWNDAAVRAGVGGALLALLLGAAWLGGLAPPASPVGWLAALLALLLPVGVVASGRAGWWTGRGIQAALLALALGGIAAHGWLASNYVIEGSGGAPIVRGSDCTPDARLIYESECPDLPSDALADAAYDEKALWTAASIGRIRAMMAAAWLIAAAAAALLVAGWLGGPRKLKQEG</sequence>